<evidence type="ECO:0000256" key="1">
    <source>
        <dbReference type="SAM" id="Coils"/>
    </source>
</evidence>
<evidence type="ECO:0000313" key="2">
    <source>
        <dbReference type="EMBL" id="MBD2862782.1"/>
    </source>
</evidence>
<dbReference type="Pfam" id="PF19610">
    <property type="entry name" value="DUF6115"/>
    <property type="match status" value="1"/>
</dbReference>
<accession>A0A927C9V2</accession>
<proteinExistence type="predicted"/>
<feature type="coiled-coil region" evidence="1">
    <location>
        <begin position="30"/>
        <end position="93"/>
    </location>
</feature>
<sequence length="184" mass="20502">MYIVLLGLVLIVYAKLVPKKEPAAKQTNVMKEIEDTMELFSAELEEENKQLLGLVSGMKQEHEAHTATLLGRIEALEQQNKAVNEQLSILLDQRMRKEPVPAAAGAEAPVLDALTVAAPLAQQAEEPAVQPEPVPASIRDRYPDVFRLYEQGKSTEYIAKKLEMNKGEVMLIIQLAKQEDQSRV</sequence>
<evidence type="ECO:0000313" key="3">
    <source>
        <dbReference type="Proteomes" id="UP000639396"/>
    </source>
</evidence>
<keyword evidence="3" id="KW-1185">Reference proteome</keyword>
<keyword evidence="1" id="KW-0175">Coiled coil</keyword>
<dbReference type="InterPro" id="IPR046118">
    <property type="entry name" value="DUF6115"/>
</dbReference>
<dbReference type="Proteomes" id="UP000639396">
    <property type="component" value="Unassembled WGS sequence"/>
</dbReference>
<dbReference type="EMBL" id="JACXJA010000014">
    <property type="protein sequence ID" value="MBD2862782.1"/>
    <property type="molecule type" value="Genomic_DNA"/>
</dbReference>
<name>A0A927C9V2_9BACL</name>
<comment type="caution">
    <text evidence="2">The sequence shown here is derived from an EMBL/GenBank/DDBJ whole genome shotgun (WGS) entry which is preliminary data.</text>
</comment>
<protein>
    <submittedName>
        <fullName evidence="2">Uncharacterized protein</fullName>
    </submittedName>
</protein>
<gene>
    <name evidence="2" type="ORF">IDH45_12385</name>
</gene>
<organism evidence="2 3">
    <name type="scientific">Paenibacillus oceani</name>
    <dbReference type="NCBI Taxonomy" id="2772510"/>
    <lineage>
        <taxon>Bacteria</taxon>
        <taxon>Bacillati</taxon>
        <taxon>Bacillota</taxon>
        <taxon>Bacilli</taxon>
        <taxon>Bacillales</taxon>
        <taxon>Paenibacillaceae</taxon>
        <taxon>Paenibacillus</taxon>
    </lineage>
</organism>
<dbReference type="AlphaFoldDB" id="A0A927C9V2"/>
<reference evidence="2" key="1">
    <citation type="submission" date="2020-09" db="EMBL/GenBank/DDBJ databases">
        <title>A novel bacterium of genus Paenibacillus, isolated from South China Sea.</title>
        <authorList>
            <person name="Huang H."/>
            <person name="Mo K."/>
            <person name="Hu Y."/>
        </authorList>
    </citation>
    <scope>NUCLEOTIDE SEQUENCE</scope>
    <source>
        <strain evidence="2">IB182363</strain>
    </source>
</reference>